<evidence type="ECO:0000313" key="1">
    <source>
        <dbReference type="EMBL" id="KAK9118988.1"/>
    </source>
</evidence>
<reference evidence="1 2" key="1">
    <citation type="submission" date="2024-01" db="EMBL/GenBank/DDBJ databases">
        <title>Genome assemblies of Stephania.</title>
        <authorList>
            <person name="Yang L."/>
        </authorList>
    </citation>
    <scope>NUCLEOTIDE SEQUENCE [LARGE SCALE GENOMIC DNA]</scope>
    <source>
        <strain evidence="1">JXDWG</strain>
        <tissue evidence="1">Leaf</tissue>
    </source>
</reference>
<organism evidence="1 2">
    <name type="scientific">Stephania cephalantha</name>
    <dbReference type="NCBI Taxonomy" id="152367"/>
    <lineage>
        <taxon>Eukaryota</taxon>
        <taxon>Viridiplantae</taxon>
        <taxon>Streptophyta</taxon>
        <taxon>Embryophyta</taxon>
        <taxon>Tracheophyta</taxon>
        <taxon>Spermatophyta</taxon>
        <taxon>Magnoliopsida</taxon>
        <taxon>Ranunculales</taxon>
        <taxon>Menispermaceae</taxon>
        <taxon>Menispermoideae</taxon>
        <taxon>Cissampelideae</taxon>
        <taxon>Stephania</taxon>
    </lineage>
</organism>
<proteinExistence type="predicted"/>
<dbReference type="PANTHER" id="PTHR33659">
    <property type="entry name" value="PROTEIN, PUTATIVE-RELATED-RELATED"/>
    <property type="match status" value="1"/>
</dbReference>
<dbReference type="PANTHER" id="PTHR33659:SF13">
    <property type="entry name" value="TRANSMEMBRANE PROTEIN"/>
    <property type="match status" value="1"/>
</dbReference>
<sequence>MGPSRRSDDALRSVAGFRYDLLTTLWARLCLRVRDPTWAESRRKRARRDITMEVSSKAVVAMFVAAMLSAVSSVSTQFEAPAPAPSMDTGSTFSTQISFAALFFSLIEWTRDQVVGSSIEVGGSVLEFLAGETTHLQMEEICKL</sequence>
<dbReference type="Proteomes" id="UP001419268">
    <property type="component" value="Unassembled WGS sequence"/>
</dbReference>
<dbReference type="EMBL" id="JBBNAG010000007">
    <property type="protein sequence ID" value="KAK9118988.1"/>
    <property type="molecule type" value="Genomic_DNA"/>
</dbReference>
<keyword evidence="2" id="KW-1185">Reference proteome</keyword>
<dbReference type="AlphaFoldDB" id="A0AAP0NTX0"/>
<comment type="caution">
    <text evidence="1">The sequence shown here is derived from an EMBL/GenBank/DDBJ whole genome shotgun (WGS) entry which is preliminary data.</text>
</comment>
<name>A0AAP0NTX0_9MAGN</name>
<protein>
    <submittedName>
        <fullName evidence="1">Uncharacterized protein</fullName>
    </submittedName>
</protein>
<gene>
    <name evidence="1" type="ORF">Scep_017081</name>
</gene>
<accession>A0AAP0NTX0</accession>
<evidence type="ECO:0000313" key="2">
    <source>
        <dbReference type="Proteomes" id="UP001419268"/>
    </source>
</evidence>